<proteinExistence type="predicted"/>
<name>A0A8S1YJX3_PAROT</name>
<dbReference type="OrthoDB" id="311225at2759"/>
<evidence type="ECO:0000313" key="3">
    <source>
        <dbReference type="Proteomes" id="UP000683925"/>
    </source>
</evidence>
<protein>
    <recommendedName>
        <fullName evidence="4">Transmembrane protein</fullName>
    </recommendedName>
</protein>
<dbReference type="AlphaFoldDB" id="A0A8S1YJX3"/>
<keyword evidence="1" id="KW-0812">Transmembrane</keyword>
<dbReference type="Proteomes" id="UP000683925">
    <property type="component" value="Unassembled WGS sequence"/>
</dbReference>
<sequence length="920" mass="110260">MYSVNMIRSKSDLIIPKQKFIFIIKENNLFRRDAVIDCYRILNKNNPQNQIQHQTEMIMQNICQIKQQILWKFNYPNSFKNSTYNLQNSKGSLNVSIMKYSVFQHDVQQDFINIIIKVSFNQMKQQINTYVFNLNPFFISMIVNKQKSKFQQTQINIMYSTLLYSNIANFIMNFSLRSSRLQSKMAFYFVNRKNTNVLRVAQFYSKSLKNFNIKLNEEITSFLTNILKHIFLHQQFKFASYFNDEFLAKLMGFQVTQVLRDYLIGIFIFRQYLQKNLYQPEPILFYQEIGNSKLIQYAKTQVIQNKENLRCYQFTESIIIYIQPQNIINYYIMVAIQNSTRSLILSQIIKDYIEFKIILFKTIHFIILQCTQQTKIILLFQQNQIFRYIQLFFNKIIICLYQRKLSKLMISFLILMDKIYCFLSTRCGGVHSCNNFLKNHQDILSSNFSMYHKEEGAVELKIQVENDCFELHSLMKSPIINIQNNKSVKLNVSEMFYCPISNLTLLDNSNIILKGLIQIKQAIQNCHDQTSTFCIREYHFKTYYFRVFVEENHILEVLRSSSINNFYITCIKQEYFLCVSQLVYFLNIELIECSQKHKENCQMISNFNNSFKLIYINISETKRVGNLIKLKGDKHTAFIIIEDINFMYKYIQYIEESNNQYLILQNYKKDSNDLEITIYSINLHQKYQIYSLVITEKMSAEMIYGYFNISKLKMKLVSCKYFGKLINIKLFIMNQFVLQFFFQLNLDLQKNQIQQKSQYQLRNFITNYNIKTIHDFDIQYLDDTLFVLKQNEDACSQFYQFQENRTFYDYFTIRNFQSSQNTTKKAFFFGYTHFIFYNLNQVKLGLIGYELEIQNYDQIEQNFQLFTQNLISNVKLSLQIHVVKTSEQLTNSILVVQIFWFIFIIIYTRTAKSKYRNQVS</sequence>
<feature type="transmembrane region" description="Helical" evidence="1">
    <location>
        <begin position="889"/>
        <end position="908"/>
    </location>
</feature>
<keyword evidence="1" id="KW-1133">Transmembrane helix</keyword>
<comment type="caution">
    <text evidence="2">The sequence shown here is derived from an EMBL/GenBank/DDBJ whole genome shotgun (WGS) entry which is preliminary data.</text>
</comment>
<evidence type="ECO:0000256" key="1">
    <source>
        <dbReference type="SAM" id="Phobius"/>
    </source>
</evidence>
<keyword evidence="1" id="KW-0472">Membrane</keyword>
<organism evidence="2 3">
    <name type="scientific">Paramecium octaurelia</name>
    <dbReference type="NCBI Taxonomy" id="43137"/>
    <lineage>
        <taxon>Eukaryota</taxon>
        <taxon>Sar</taxon>
        <taxon>Alveolata</taxon>
        <taxon>Ciliophora</taxon>
        <taxon>Intramacronucleata</taxon>
        <taxon>Oligohymenophorea</taxon>
        <taxon>Peniculida</taxon>
        <taxon>Parameciidae</taxon>
        <taxon>Paramecium</taxon>
    </lineage>
</organism>
<reference evidence="2" key="1">
    <citation type="submission" date="2021-01" db="EMBL/GenBank/DDBJ databases">
        <authorList>
            <consortium name="Genoscope - CEA"/>
            <person name="William W."/>
        </authorList>
    </citation>
    <scope>NUCLEOTIDE SEQUENCE</scope>
</reference>
<evidence type="ECO:0008006" key="4">
    <source>
        <dbReference type="Google" id="ProtNLM"/>
    </source>
</evidence>
<gene>
    <name evidence="2" type="ORF">POCTA_138.1.T2080005</name>
</gene>
<evidence type="ECO:0000313" key="2">
    <source>
        <dbReference type="EMBL" id="CAD8215136.1"/>
    </source>
</evidence>
<dbReference type="EMBL" id="CAJJDP010000212">
    <property type="protein sequence ID" value="CAD8215136.1"/>
    <property type="molecule type" value="Genomic_DNA"/>
</dbReference>
<accession>A0A8S1YJX3</accession>
<keyword evidence="3" id="KW-1185">Reference proteome</keyword>